<dbReference type="PANTHER" id="PTHR42941:SF1">
    <property type="entry name" value="SLL1037 PROTEIN"/>
    <property type="match status" value="1"/>
</dbReference>
<dbReference type="Gene3D" id="3.40.190.10">
    <property type="entry name" value="Periplasmic binding protein-like II"/>
    <property type="match status" value="2"/>
</dbReference>
<dbReference type="AlphaFoldDB" id="A0A562ZK95"/>
<proteinExistence type="predicted"/>
<evidence type="ECO:0000256" key="1">
    <source>
        <dbReference type="SAM" id="Phobius"/>
    </source>
</evidence>
<feature type="transmembrane region" description="Helical" evidence="1">
    <location>
        <begin position="329"/>
        <end position="352"/>
    </location>
</feature>
<keyword evidence="1" id="KW-0812">Transmembrane</keyword>
<dbReference type="PANTHER" id="PTHR42941">
    <property type="entry name" value="SLL1037 PROTEIN"/>
    <property type="match status" value="1"/>
</dbReference>
<feature type="transmembrane region" description="Helical" evidence="1">
    <location>
        <begin position="12"/>
        <end position="30"/>
    </location>
</feature>
<keyword evidence="1" id="KW-0472">Membrane</keyword>
<organism evidence="2 3">
    <name type="scientific">Caenimonas sedimenti</name>
    <dbReference type="NCBI Taxonomy" id="2596921"/>
    <lineage>
        <taxon>Bacteria</taxon>
        <taxon>Pseudomonadati</taxon>
        <taxon>Pseudomonadota</taxon>
        <taxon>Betaproteobacteria</taxon>
        <taxon>Burkholderiales</taxon>
        <taxon>Comamonadaceae</taxon>
        <taxon>Caenimonas</taxon>
    </lineage>
</organism>
<evidence type="ECO:0000313" key="2">
    <source>
        <dbReference type="EMBL" id="TWO69012.1"/>
    </source>
</evidence>
<dbReference type="RefSeq" id="WP_145894822.1">
    <property type="nucleotide sequence ID" value="NZ_VOBQ01000016.1"/>
</dbReference>
<accession>A0A562ZK95</accession>
<protein>
    <recommendedName>
        <fullName evidence="4">C4-dicarboxylate ABC transporter substrate-binding protein</fullName>
    </recommendedName>
</protein>
<comment type="caution">
    <text evidence="2">The sequence shown here is derived from an EMBL/GenBank/DDBJ whole genome shotgun (WGS) entry which is preliminary data.</text>
</comment>
<gene>
    <name evidence="2" type="ORF">FN976_19930</name>
</gene>
<dbReference type="Proteomes" id="UP000318199">
    <property type="component" value="Unassembled WGS sequence"/>
</dbReference>
<reference evidence="2 3" key="1">
    <citation type="submission" date="2019-07" db="EMBL/GenBank/DDBJ databases">
        <title>Caenimonas sedimenti sp. nov., isolated from activated sludge.</title>
        <authorList>
            <person name="Xu J."/>
        </authorList>
    </citation>
    <scope>NUCLEOTIDE SEQUENCE [LARGE SCALE GENOMIC DNA]</scope>
    <source>
        <strain evidence="2 3">HX-9-20</strain>
    </source>
</reference>
<evidence type="ECO:0008006" key="4">
    <source>
        <dbReference type="Google" id="ProtNLM"/>
    </source>
</evidence>
<keyword evidence="3" id="KW-1185">Reference proteome</keyword>
<dbReference type="InterPro" id="IPR011852">
    <property type="entry name" value="TRAP_TAXI"/>
</dbReference>
<dbReference type="Pfam" id="PF16868">
    <property type="entry name" value="NMT1_3"/>
    <property type="match status" value="1"/>
</dbReference>
<evidence type="ECO:0000313" key="3">
    <source>
        <dbReference type="Proteomes" id="UP000318199"/>
    </source>
</evidence>
<sequence>MAAARIYRRKWVLIRLPIAVLAVAAMAWLWQAVLPMPPTELTLSSGGPEGVYHAYAQRYAARFAEHGVMLRIASSGGAEENLRRLRGQAAPEAQLAFVQGGVSSAGSAEARSRVQTIARVDVEPLWIFSRVAGLDSLQQLQGLRVSLGPDGSGTRQLATALLAQVRLQPSDLATDSKLTGPGGVEAMRQGKLDAVLLVMSASSPLVKAYLQVPGVHLVQLSRGAALIERMPALQARLLPAGAIDPVARLPARDTTVLVSTASLLAQAELHPALQRLAASVAREVHEPPGLFHRAGEFPSLRRIEYPASAEARRTLARGLPWLERQLPFWWAQFTLRLLVICLPIALVAWWLARLVPAWLRWLIDSRLVRWYGELKYIEYDLEQDTVSGLDASRHIARLRQIDERMKAFTPPDDLLARWFTLRKHIWLVQLGLLKRRGR</sequence>
<dbReference type="OrthoDB" id="237270at2"/>
<dbReference type="EMBL" id="VOBQ01000016">
    <property type="protein sequence ID" value="TWO69012.1"/>
    <property type="molecule type" value="Genomic_DNA"/>
</dbReference>
<dbReference type="SUPFAM" id="SSF53850">
    <property type="entry name" value="Periplasmic binding protein-like II"/>
    <property type="match status" value="1"/>
</dbReference>
<name>A0A562ZK95_9BURK</name>
<keyword evidence="1" id="KW-1133">Transmembrane helix</keyword>